<evidence type="ECO:0000256" key="7">
    <source>
        <dbReference type="HAMAP-Rule" id="MF_01328"/>
    </source>
</evidence>
<evidence type="ECO:0000256" key="8">
    <source>
        <dbReference type="SAM" id="MobiDB-lite"/>
    </source>
</evidence>
<keyword evidence="3 7" id="KW-0694">RNA-binding</keyword>
<comment type="function">
    <text evidence="7">Forms part of the polypeptide exit tunnel.</text>
</comment>
<dbReference type="HAMAP" id="MF_01328_B">
    <property type="entry name" value="Ribosomal_uL4_B"/>
    <property type="match status" value="1"/>
</dbReference>
<evidence type="ECO:0000256" key="5">
    <source>
        <dbReference type="ARBA" id="ARBA00023274"/>
    </source>
</evidence>
<organism evidence="9 10">
    <name type="scientific">Nostoc cf. commune SO-36</name>
    <dbReference type="NCBI Taxonomy" id="449208"/>
    <lineage>
        <taxon>Bacteria</taxon>
        <taxon>Bacillati</taxon>
        <taxon>Cyanobacteriota</taxon>
        <taxon>Cyanophyceae</taxon>
        <taxon>Nostocales</taxon>
        <taxon>Nostocaceae</taxon>
        <taxon>Nostoc</taxon>
    </lineage>
</organism>
<evidence type="ECO:0000313" key="10">
    <source>
        <dbReference type="Proteomes" id="UP001055453"/>
    </source>
</evidence>
<evidence type="ECO:0000313" key="9">
    <source>
        <dbReference type="EMBL" id="BDI17862.1"/>
    </source>
</evidence>
<evidence type="ECO:0000256" key="4">
    <source>
        <dbReference type="ARBA" id="ARBA00022980"/>
    </source>
</evidence>
<dbReference type="Proteomes" id="UP001055453">
    <property type="component" value="Chromosome"/>
</dbReference>
<dbReference type="EMBL" id="AP025732">
    <property type="protein sequence ID" value="BDI17862.1"/>
    <property type="molecule type" value="Genomic_DNA"/>
</dbReference>
<evidence type="ECO:0000256" key="2">
    <source>
        <dbReference type="ARBA" id="ARBA00022730"/>
    </source>
</evidence>
<keyword evidence="4 7" id="KW-0689">Ribosomal protein</keyword>
<reference evidence="9" key="1">
    <citation type="submission" date="2022-04" db="EMBL/GenBank/DDBJ databases">
        <title>Complete genome sequence of a cyanobacterium, Nostoc sp. SO-36, isolated in Antarctica.</title>
        <authorList>
            <person name="Kanesaki Y."/>
            <person name="Effendi D."/>
            <person name="Sakamoto T."/>
            <person name="Ohtani S."/>
            <person name="Awai K."/>
        </authorList>
    </citation>
    <scope>NUCLEOTIDE SEQUENCE</scope>
    <source>
        <strain evidence="9">SO-36</strain>
    </source>
</reference>
<dbReference type="GO" id="GO:0005840">
    <property type="term" value="C:ribosome"/>
    <property type="evidence" value="ECO:0007669"/>
    <property type="project" value="UniProtKB-KW"/>
</dbReference>
<dbReference type="PANTHER" id="PTHR10746">
    <property type="entry name" value="50S RIBOSOMAL PROTEIN L4"/>
    <property type="match status" value="1"/>
</dbReference>
<feature type="region of interest" description="Disordered" evidence="8">
    <location>
        <begin position="70"/>
        <end position="101"/>
    </location>
</feature>
<proteinExistence type="inferred from homology"/>
<dbReference type="Gene3D" id="3.40.1370.10">
    <property type="match status" value="1"/>
</dbReference>
<feature type="region of interest" description="Disordered" evidence="8">
    <location>
        <begin position="1"/>
        <end position="21"/>
    </location>
</feature>
<keyword evidence="5 7" id="KW-0687">Ribonucleoprotein</keyword>
<evidence type="ECO:0000256" key="3">
    <source>
        <dbReference type="ARBA" id="ARBA00022884"/>
    </source>
</evidence>
<comment type="similarity">
    <text evidence="1 7">Belongs to the universal ribosomal protein uL4 family.</text>
</comment>
<evidence type="ECO:0000256" key="1">
    <source>
        <dbReference type="ARBA" id="ARBA00010528"/>
    </source>
</evidence>
<dbReference type="InterPro" id="IPR023574">
    <property type="entry name" value="Ribosomal_uL4_dom_sf"/>
</dbReference>
<name>A0ABN6Q3M0_NOSCO</name>
<accession>A0ABN6Q3M0</accession>
<feature type="compositionally biased region" description="Basic residues" evidence="8">
    <location>
        <begin position="84"/>
        <end position="95"/>
    </location>
</feature>
<dbReference type="PANTHER" id="PTHR10746:SF17">
    <property type="entry name" value="LARGE RIBOSOMAL SUBUNIT PROTEIN UL4C"/>
    <property type="match status" value="1"/>
</dbReference>
<dbReference type="SUPFAM" id="SSF52166">
    <property type="entry name" value="Ribosomal protein L4"/>
    <property type="match status" value="1"/>
</dbReference>
<comment type="function">
    <text evidence="7">One of the primary rRNA binding proteins, this protein initially binds near the 5'-end of the 23S rRNA. It is important during the early stages of 50S assembly. It makes multiple contacts with different domains of the 23S rRNA in the assembled 50S subunit and ribosome.</text>
</comment>
<dbReference type="NCBIfam" id="TIGR03953">
    <property type="entry name" value="rplD_bact"/>
    <property type="match status" value="1"/>
</dbReference>
<comment type="subunit">
    <text evidence="7">Part of the 50S ribosomal subunit.</text>
</comment>
<sequence length="236" mass="26427">MTNGKRQMAKDKRQMTNDKGQITKMVESVVKNWQGEQVGETTFELRVAKEETASHIVHRALVRQLTNARQGNASTKTRAEVRGGGRKPWRQKGTGRARAGSIRSPLWRGGGVIFGPKPRDFNLKLNRKERRLALRTAFVSRIDDLIVVEEFSTELSRPKTKELVAALARWGVVPESKALLILSEIADTDNVYLSARNIENLKLIAADQLNVFDLLHADKIVVTASALEKIQEVYSA</sequence>
<gene>
    <name evidence="7 9" type="primary">rplD</name>
    <name evidence="7" type="synonym">rpl4</name>
    <name evidence="9" type="ORF">ANSO36C_36640</name>
</gene>
<protein>
    <recommendedName>
        <fullName evidence="6 7">Large ribosomal subunit protein uL4</fullName>
    </recommendedName>
</protein>
<keyword evidence="10" id="KW-1185">Reference proteome</keyword>
<dbReference type="InterPro" id="IPR013005">
    <property type="entry name" value="Ribosomal_uL4-like"/>
</dbReference>
<evidence type="ECO:0000256" key="6">
    <source>
        <dbReference type="ARBA" id="ARBA00035244"/>
    </source>
</evidence>
<keyword evidence="2 7" id="KW-0699">rRNA-binding</keyword>
<dbReference type="Pfam" id="PF00573">
    <property type="entry name" value="Ribosomal_L4"/>
    <property type="match status" value="1"/>
</dbReference>
<dbReference type="InterPro" id="IPR002136">
    <property type="entry name" value="Ribosomal_uL4"/>
</dbReference>